<evidence type="ECO:0000313" key="2">
    <source>
        <dbReference type="Proteomes" id="UP000240568"/>
    </source>
</evidence>
<organism evidence="1 2">
    <name type="scientific">Erwinia phage vB_EamM_Y3</name>
    <dbReference type="NCBI Taxonomy" id="1983553"/>
    <lineage>
        <taxon>Viruses</taxon>
        <taxon>Duplodnaviria</taxon>
        <taxon>Heunggongvirae</taxon>
        <taxon>Uroviricota</taxon>
        <taxon>Caudoviricetes</taxon>
        <taxon>Sasquatchvirus</taxon>
        <taxon>Sasquatchvirus Y3</taxon>
    </lineage>
</organism>
<accession>A0A2H4IBM4</accession>
<dbReference type="EMBL" id="KY984068">
    <property type="protein sequence ID" value="ARW58890.1"/>
    <property type="molecule type" value="Genomic_DNA"/>
</dbReference>
<evidence type="ECO:0000313" key="1">
    <source>
        <dbReference type="EMBL" id="ARW58890.1"/>
    </source>
</evidence>
<gene>
    <name evidence="1" type="ORF">Y3_250</name>
</gene>
<keyword evidence="2" id="KW-1185">Reference proteome</keyword>
<protein>
    <submittedName>
        <fullName evidence="1">Uncharacterized protein</fullName>
    </submittedName>
</protein>
<sequence>MLGRNLPAYRVEATHEGVTVTRGSKVNTVRLGEKAWTIQMGITAKLKSLGSKFDIVDLLGMIDKGIASPKLKAGVPGQAMPMPYFDAVKKNAQDGTYDTVIYMEADRIYPLALKREGNMFTMKVSMFGPIQHFITQGIQECGATLTGVTGRSFTFNEDDANAFEKWLKAQRRPKTLSTKYLMPQAL</sequence>
<proteinExistence type="predicted"/>
<name>A0A2H4IBM4_9CAUD</name>
<reference evidence="1 2" key="1">
    <citation type="submission" date="2017-04" db="EMBL/GenBank/DDBJ databases">
        <authorList>
            <person name="Afonso C.L."/>
            <person name="Miller P.J."/>
            <person name="Scott M.A."/>
            <person name="Spackman E."/>
            <person name="Goraichik I."/>
            <person name="Dimitrov K.M."/>
            <person name="Suarez D.L."/>
            <person name="Swayne D.E."/>
        </authorList>
    </citation>
    <scope>NUCLEOTIDE SEQUENCE [LARGE SCALE GENOMIC DNA]</scope>
</reference>
<dbReference type="Proteomes" id="UP000240568">
    <property type="component" value="Segment"/>
</dbReference>